<protein>
    <submittedName>
        <fullName evidence="1">DUF6244 family protein</fullName>
    </submittedName>
</protein>
<dbReference type="Pfam" id="PF19757">
    <property type="entry name" value="DUF6244"/>
    <property type="match status" value="1"/>
</dbReference>
<evidence type="ECO:0000313" key="1">
    <source>
        <dbReference type="EMBL" id="MFC6019305.1"/>
    </source>
</evidence>
<accession>A0ABW1KCM8</accession>
<name>A0ABW1KCM8_9ACTN</name>
<reference evidence="2" key="1">
    <citation type="journal article" date="2019" name="Int. J. Syst. Evol. Microbiol.">
        <title>The Global Catalogue of Microorganisms (GCM) 10K type strain sequencing project: providing services to taxonomists for standard genome sequencing and annotation.</title>
        <authorList>
            <consortium name="The Broad Institute Genomics Platform"/>
            <consortium name="The Broad Institute Genome Sequencing Center for Infectious Disease"/>
            <person name="Wu L."/>
            <person name="Ma J."/>
        </authorList>
    </citation>
    <scope>NUCLEOTIDE SEQUENCE [LARGE SCALE GENOMIC DNA]</scope>
    <source>
        <strain evidence="2">ZS-35-S2</strain>
    </source>
</reference>
<dbReference type="InterPro" id="IPR046211">
    <property type="entry name" value="DUF6244"/>
</dbReference>
<comment type="caution">
    <text evidence="1">The sequence shown here is derived from an EMBL/GenBank/DDBJ whole genome shotgun (WGS) entry which is preliminary data.</text>
</comment>
<dbReference type="Proteomes" id="UP001596203">
    <property type="component" value="Unassembled WGS sequence"/>
</dbReference>
<dbReference type="EMBL" id="JBHSPR010000018">
    <property type="protein sequence ID" value="MFC6019305.1"/>
    <property type="molecule type" value="Genomic_DNA"/>
</dbReference>
<proteinExistence type="predicted"/>
<dbReference type="RefSeq" id="WP_377425141.1">
    <property type="nucleotide sequence ID" value="NZ_JBHSPR010000018.1"/>
</dbReference>
<sequence>MSNIEKLTGELRALSTGVERAQGQAAAAGNQAQEVAARAAGAGFVAVAAGMTRVRDAINAIQGRLGELGELIAEATKRTAAAVSQGATPEETISGLAPVQSALDNTRGVAARTIEQATEAQQLVTAILQGGQPGPMLSALENIKQVLTQVAQRTGTAHQLVNAAIAEARQLGSSGN</sequence>
<organism evidence="1 2">
    <name type="scientific">Plantactinospora solaniradicis</name>
    <dbReference type="NCBI Taxonomy" id="1723736"/>
    <lineage>
        <taxon>Bacteria</taxon>
        <taxon>Bacillati</taxon>
        <taxon>Actinomycetota</taxon>
        <taxon>Actinomycetes</taxon>
        <taxon>Micromonosporales</taxon>
        <taxon>Micromonosporaceae</taxon>
        <taxon>Plantactinospora</taxon>
    </lineage>
</organism>
<keyword evidence="2" id="KW-1185">Reference proteome</keyword>
<evidence type="ECO:0000313" key="2">
    <source>
        <dbReference type="Proteomes" id="UP001596203"/>
    </source>
</evidence>
<gene>
    <name evidence="1" type="ORF">ACFP2T_24250</name>
</gene>